<evidence type="ECO:0000313" key="1">
    <source>
        <dbReference type="EMBL" id="WWF05252.1"/>
    </source>
</evidence>
<accession>A0ABZ2FGH4</accession>
<dbReference type="Pfam" id="PF19827">
    <property type="entry name" value="DUF6308"/>
    <property type="match status" value="1"/>
</dbReference>
<dbReference type="InterPro" id="IPR046275">
    <property type="entry name" value="DUF6308"/>
</dbReference>
<dbReference type="RefSeq" id="WP_338538289.1">
    <property type="nucleotide sequence ID" value="NZ_CP104874.1"/>
</dbReference>
<protein>
    <submittedName>
        <fullName evidence="1">DUF6308 family protein</fullName>
    </submittedName>
</protein>
<organism evidence="1 2">
    <name type="scientific">Janibacter terrae</name>
    <dbReference type="NCBI Taxonomy" id="103817"/>
    <lineage>
        <taxon>Bacteria</taxon>
        <taxon>Bacillati</taxon>
        <taxon>Actinomycetota</taxon>
        <taxon>Actinomycetes</taxon>
        <taxon>Micrococcales</taxon>
        <taxon>Intrasporangiaceae</taxon>
        <taxon>Janibacter</taxon>
    </lineage>
</organism>
<name>A0ABZ2FGH4_9MICO</name>
<gene>
    <name evidence="1" type="ORF">N5P18_16620</name>
</gene>
<keyword evidence="2" id="KW-1185">Reference proteome</keyword>
<reference evidence="1 2" key="1">
    <citation type="submission" date="2022-09" db="EMBL/GenBank/DDBJ databases">
        <title>Complete genome sequence of Janibacter terrae strain COS04-44, PCL-degrading bacteria isolated from oil spilled coast.</title>
        <authorList>
            <person name="Park H."/>
            <person name="Kim J.Y."/>
            <person name="An S.H."/>
            <person name="Lee C.M."/>
            <person name="Weon H.-Y."/>
        </authorList>
    </citation>
    <scope>NUCLEOTIDE SEQUENCE [LARGE SCALE GENOMIC DNA]</scope>
    <source>
        <strain evidence="1 2">COS04-44</strain>
    </source>
</reference>
<dbReference type="Proteomes" id="UP001381003">
    <property type="component" value="Chromosome"/>
</dbReference>
<sequence>MTDNAIHLLQTYFAGLLGTGTGYEGGYWDGFDPSGTRDESRDHFTADDLLSASLLSADIHPTAILRILNSDADALARALKTLGPDRELASLTQSEARELEASSTIWRALRSIPHIGPTRASKLIARKRPHLVPIYDEVVGSAVYGGTSDGQWVRMHAALTADSGALHAHLTTLRVLAGLPEWISVLRVFDVIAWLDGSGNAAEILN</sequence>
<proteinExistence type="predicted"/>
<evidence type="ECO:0000313" key="2">
    <source>
        <dbReference type="Proteomes" id="UP001381003"/>
    </source>
</evidence>
<dbReference type="EMBL" id="CP104874">
    <property type="protein sequence ID" value="WWF05252.1"/>
    <property type="molecule type" value="Genomic_DNA"/>
</dbReference>